<accession>A0A3N4MA36</accession>
<dbReference type="Pfam" id="PF10754">
    <property type="entry name" value="DUF2569"/>
    <property type="match status" value="1"/>
</dbReference>
<name>A0A3N4MA36_9BACT</name>
<keyword evidence="1" id="KW-0472">Membrane</keyword>
<gene>
    <name evidence="2" type="ORF">EG028_16880</name>
</gene>
<dbReference type="AlphaFoldDB" id="A0A3N4MA36"/>
<feature type="transmembrane region" description="Helical" evidence="1">
    <location>
        <begin position="58"/>
        <end position="78"/>
    </location>
</feature>
<dbReference type="EMBL" id="RMBX01000008">
    <property type="protein sequence ID" value="RPD40318.1"/>
    <property type="molecule type" value="Genomic_DNA"/>
</dbReference>
<feature type="transmembrane region" description="Helical" evidence="1">
    <location>
        <begin position="170"/>
        <end position="188"/>
    </location>
</feature>
<reference evidence="3" key="1">
    <citation type="submission" date="2018-11" db="EMBL/GenBank/DDBJ databases">
        <title>Chitinophaga lutea sp.nov., isolate from arsenic contaminated soil.</title>
        <authorList>
            <person name="Zong Y."/>
        </authorList>
    </citation>
    <scope>NUCLEOTIDE SEQUENCE [LARGE SCALE GENOMIC DNA]</scope>
    <source>
        <strain evidence="3">YLT18</strain>
    </source>
</reference>
<dbReference type="RefSeq" id="WP_120517681.1">
    <property type="nucleotide sequence ID" value="NZ_QXZY01000009.1"/>
</dbReference>
<evidence type="ECO:0000256" key="1">
    <source>
        <dbReference type="SAM" id="Phobius"/>
    </source>
</evidence>
<protein>
    <submittedName>
        <fullName evidence="2">DUF2569 family protein</fullName>
    </submittedName>
</protein>
<keyword evidence="1" id="KW-1133">Transmembrane helix</keyword>
<feature type="transmembrane region" description="Helical" evidence="1">
    <location>
        <begin position="12"/>
        <end position="37"/>
    </location>
</feature>
<proteinExistence type="predicted"/>
<keyword evidence="1" id="KW-0812">Transmembrane</keyword>
<dbReference type="Proteomes" id="UP000279089">
    <property type="component" value="Unassembled WGS sequence"/>
</dbReference>
<keyword evidence="3" id="KW-1185">Reference proteome</keyword>
<organism evidence="2 3">
    <name type="scientific">Chitinophaga barathri</name>
    <dbReference type="NCBI Taxonomy" id="1647451"/>
    <lineage>
        <taxon>Bacteria</taxon>
        <taxon>Pseudomonadati</taxon>
        <taxon>Bacteroidota</taxon>
        <taxon>Chitinophagia</taxon>
        <taxon>Chitinophagales</taxon>
        <taxon>Chitinophagaceae</taxon>
        <taxon>Chitinophaga</taxon>
    </lineage>
</organism>
<evidence type="ECO:0000313" key="2">
    <source>
        <dbReference type="EMBL" id="RPD40318.1"/>
    </source>
</evidence>
<comment type="caution">
    <text evidence="2">The sequence shown here is derived from an EMBL/GenBank/DDBJ whole genome shotgun (WGS) entry which is preliminary data.</text>
</comment>
<dbReference type="InterPro" id="IPR019690">
    <property type="entry name" value="DUF2569"/>
</dbReference>
<evidence type="ECO:0000313" key="3">
    <source>
        <dbReference type="Proteomes" id="UP000279089"/>
    </source>
</evidence>
<feature type="transmembrane region" description="Helical" evidence="1">
    <location>
        <begin position="98"/>
        <end position="125"/>
    </location>
</feature>
<sequence>MPVLSSVFVTAAGLNLISSLITLVSFAAFAIVAFYVFRLSLPPKYPTDVPWKISGGMIIIALILFIRLVMIIYSLYVMDVWGPDFWGSLGSRFEESQVWVLKVVIVLEIVLNTFLITATGFMILLFFKTRDIFPTVFMIVLISQEIFVLADEAGVSLLFGQLNAQSITAMMPKCIGRWLVVGLMIWYVRGSNRSVHTFVLPHSSLIHEDDADFLLDLEEESKKGAF</sequence>
<feature type="transmembrane region" description="Helical" evidence="1">
    <location>
        <begin position="132"/>
        <end position="150"/>
    </location>
</feature>